<accession>A0A0F6YK45</accession>
<evidence type="ECO:0000256" key="1">
    <source>
        <dbReference type="SAM" id="Phobius"/>
    </source>
</evidence>
<gene>
    <name evidence="2" type="ORF">DB32_006025</name>
</gene>
<keyword evidence="3" id="KW-1185">Reference proteome</keyword>
<name>A0A0F6YK45_9BACT</name>
<dbReference type="RefSeq" id="WP_053235976.1">
    <property type="nucleotide sequence ID" value="NZ_CP011125.1"/>
</dbReference>
<dbReference type="Proteomes" id="UP000034883">
    <property type="component" value="Chromosome"/>
</dbReference>
<dbReference type="KEGG" id="samy:DB32_006025"/>
<evidence type="ECO:0000313" key="3">
    <source>
        <dbReference type="Proteomes" id="UP000034883"/>
    </source>
</evidence>
<keyword evidence="1" id="KW-0472">Membrane</keyword>
<dbReference type="STRING" id="927083.DB32_006025"/>
<sequence length="75" mass="8217">MTNRSRTPARIPNTIRIKVGKHSVTVDGAVALRVMVELLKLVATFSAFTLVLMVVVIIVCDVDVGAWLGAWLARR</sequence>
<dbReference type="EMBL" id="CP011125">
    <property type="protein sequence ID" value="AKF08876.1"/>
    <property type="molecule type" value="Genomic_DNA"/>
</dbReference>
<feature type="transmembrane region" description="Helical" evidence="1">
    <location>
        <begin position="45"/>
        <end position="73"/>
    </location>
</feature>
<protein>
    <submittedName>
        <fullName evidence="2">Uncharacterized protein</fullName>
    </submittedName>
</protein>
<proteinExistence type="predicted"/>
<organism evidence="2 3">
    <name type="scientific">Sandaracinus amylolyticus</name>
    <dbReference type="NCBI Taxonomy" id="927083"/>
    <lineage>
        <taxon>Bacteria</taxon>
        <taxon>Pseudomonadati</taxon>
        <taxon>Myxococcota</taxon>
        <taxon>Polyangia</taxon>
        <taxon>Polyangiales</taxon>
        <taxon>Sandaracinaceae</taxon>
        <taxon>Sandaracinus</taxon>
    </lineage>
</organism>
<evidence type="ECO:0000313" key="2">
    <source>
        <dbReference type="EMBL" id="AKF08876.1"/>
    </source>
</evidence>
<dbReference type="AlphaFoldDB" id="A0A0F6YK45"/>
<reference evidence="2 3" key="1">
    <citation type="submission" date="2015-03" db="EMBL/GenBank/DDBJ databases">
        <title>Genome assembly of Sandaracinus amylolyticus DSM 53668.</title>
        <authorList>
            <person name="Sharma G."/>
            <person name="Subramanian S."/>
        </authorList>
    </citation>
    <scope>NUCLEOTIDE SEQUENCE [LARGE SCALE GENOMIC DNA]</scope>
    <source>
        <strain evidence="2 3">DSM 53668</strain>
    </source>
</reference>
<keyword evidence="1" id="KW-0812">Transmembrane</keyword>
<keyword evidence="1" id="KW-1133">Transmembrane helix</keyword>